<keyword evidence="1" id="KW-1133">Transmembrane helix</keyword>
<comment type="caution">
    <text evidence="2">The sequence shown here is derived from an EMBL/GenBank/DDBJ whole genome shotgun (WGS) entry which is preliminary data.</text>
</comment>
<dbReference type="EMBL" id="CAJJDM010000086">
    <property type="protein sequence ID" value="CAD8089131.1"/>
    <property type="molecule type" value="Genomic_DNA"/>
</dbReference>
<reference evidence="2" key="1">
    <citation type="submission" date="2021-01" db="EMBL/GenBank/DDBJ databases">
        <authorList>
            <consortium name="Genoscope - CEA"/>
            <person name="William W."/>
        </authorList>
    </citation>
    <scope>NUCLEOTIDE SEQUENCE</scope>
</reference>
<accession>A0A8S1NG92</accession>
<proteinExistence type="predicted"/>
<organism evidence="2 3">
    <name type="scientific">Paramecium primaurelia</name>
    <dbReference type="NCBI Taxonomy" id="5886"/>
    <lineage>
        <taxon>Eukaryota</taxon>
        <taxon>Sar</taxon>
        <taxon>Alveolata</taxon>
        <taxon>Ciliophora</taxon>
        <taxon>Intramacronucleata</taxon>
        <taxon>Oligohymenophorea</taxon>
        <taxon>Peniculida</taxon>
        <taxon>Parameciidae</taxon>
        <taxon>Paramecium</taxon>
    </lineage>
</organism>
<evidence type="ECO:0000313" key="3">
    <source>
        <dbReference type="Proteomes" id="UP000688137"/>
    </source>
</evidence>
<protein>
    <submittedName>
        <fullName evidence="2">Uncharacterized protein</fullName>
    </submittedName>
</protein>
<dbReference type="AlphaFoldDB" id="A0A8S1NG92"/>
<evidence type="ECO:0000256" key="1">
    <source>
        <dbReference type="SAM" id="Phobius"/>
    </source>
</evidence>
<dbReference type="Proteomes" id="UP000688137">
    <property type="component" value="Unassembled WGS sequence"/>
</dbReference>
<sequence length="44" mass="5125">MGSSINIKLDQQLLFFNVIIFSMWNYSSQVVICQISLVFQLIKD</sequence>
<name>A0A8S1NG92_PARPR</name>
<keyword evidence="3" id="KW-1185">Reference proteome</keyword>
<keyword evidence="1" id="KW-0812">Transmembrane</keyword>
<keyword evidence="1" id="KW-0472">Membrane</keyword>
<evidence type="ECO:0000313" key="2">
    <source>
        <dbReference type="EMBL" id="CAD8089131.1"/>
    </source>
</evidence>
<feature type="transmembrane region" description="Helical" evidence="1">
    <location>
        <begin position="12"/>
        <end position="42"/>
    </location>
</feature>
<gene>
    <name evidence="2" type="ORF">PPRIM_AZ9-3.1.T0830005</name>
</gene>